<sequence length="189" mass="20979">MLDFSAVKSGSLSFADMAKGLTKADLYQSTNEMIDVMQEIVGDAVDVDVTFVPQDPNADDTFGKPEDANLAWTLGHVVVHATASSEESAALALELARGLPVEGRSRYEVPWESVTSIAQVRQRLKESRRMRLALLDAWPDEPHLENTYSPFPQIGELNAVGRFLLGLFHDADHLDQLREIMRQAREARG</sequence>
<dbReference type="RefSeq" id="WP_220191573.1">
    <property type="nucleotide sequence ID" value="NZ_BNJF01000001.1"/>
</dbReference>
<keyword evidence="3" id="KW-1185">Reference proteome</keyword>
<comment type="caution">
    <text evidence="2">The sequence shown here is derived from an EMBL/GenBank/DDBJ whole genome shotgun (WGS) entry which is preliminary data.</text>
</comment>
<accession>A0A8J3HRI2</accession>
<feature type="domain" description="DinB-like" evidence="1">
    <location>
        <begin position="48"/>
        <end position="177"/>
    </location>
</feature>
<evidence type="ECO:0000313" key="2">
    <source>
        <dbReference type="EMBL" id="GHO41976.1"/>
    </source>
</evidence>
<protein>
    <recommendedName>
        <fullName evidence="1">DinB-like domain-containing protein</fullName>
    </recommendedName>
</protein>
<evidence type="ECO:0000259" key="1">
    <source>
        <dbReference type="Pfam" id="PF12867"/>
    </source>
</evidence>
<dbReference type="SUPFAM" id="SSF109854">
    <property type="entry name" value="DinB/YfiT-like putative metalloenzymes"/>
    <property type="match status" value="1"/>
</dbReference>
<proteinExistence type="predicted"/>
<dbReference type="EMBL" id="BNJF01000001">
    <property type="protein sequence ID" value="GHO41976.1"/>
    <property type="molecule type" value="Genomic_DNA"/>
</dbReference>
<dbReference type="Proteomes" id="UP000612362">
    <property type="component" value="Unassembled WGS sequence"/>
</dbReference>
<dbReference type="Gene3D" id="1.20.120.450">
    <property type="entry name" value="dinb family like domain"/>
    <property type="match status" value="1"/>
</dbReference>
<name>A0A8J3HRI2_9CHLR</name>
<reference evidence="2" key="1">
    <citation type="submission" date="2020-10" db="EMBL/GenBank/DDBJ databases">
        <title>Taxonomic study of unclassified bacteria belonging to the class Ktedonobacteria.</title>
        <authorList>
            <person name="Yabe S."/>
            <person name="Wang C.M."/>
            <person name="Zheng Y."/>
            <person name="Sakai Y."/>
            <person name="Cavaletti L."/>
            <person name="Monciardini P."/>
            <person name="Donadio S."/>
        </authorList>
    </citation>
    <scope>NUCLEOTIDE SEQUENCE</scope>
    <source>
        <strain evidence="2">SOSP1-1</strain>
    </source>
</reference>
<organism evidence="2 3">
    <name type="scientific">Ktedonospora formicarum</name>
    <dbReference type="NCBI Taxonomy" id="2778364"/>
    <lineage>
        <taxon>Bacteria</taxon>
        <taxon>Bacillati</taxon>
        <taxon>Chloroflexota</taxon>
        <taxon>Ktedonobacteria</taxon>
        <taxon>Ktedonobacterales</taxon>
        <taxon>Ktedonobacteraceae</taxon>
        <taxon>Ktedonospora</taxon>
    </lineage>
</organism>
<dbReference type="Pfam" id="PF12867">
    <property type="entry name" value="DinB_2"/>
    <property type="match status" value="1"/>
</dbReference>
<dbReference type="InterPro" id="IPR034660">
    <property type="entry name" value="DinB/YfiT-like"/>
</dbReference>
<gene>
    <name evidence="2" type="ORF">KSX_01390</name>
</gene>
<dbReference type="AlphaFoldDB" id="A0A8J3HRI2"/>
<evidence type="ECO:0000313" key="3">
    <source>
        <dbReference type="Proteomes" id="UP000612362"/>
    </source>
</evidence>
<dbReference type="InterPro" id="IPR024775">
    <property type="entry name" value="DinB-like"/>
</dbReference>